<accession>A0A4V5UZG7</accession>
<proteinExistence type="predicted"/>
<protein>
    <recommendedName>
        <fullName evidence="1">VOC domain-containing protein</fullName>
    </recommendedName>
</protein>
<dbReference type="Gene3D" id="3.10.180.10">
    <property type="entry name" value="2,3-Dihydroxybiphenyl 1,2-Dioxygenase, domain 1"/>
    <property type="match status" value="1"/>
</dbReference>
<organism evidence="2 3">
    <name type="scientific">Kribbella jiaozuonensis</name>
    <dbReference type="NCBI Taxonomy" id="2575441"/>
    <lineage>
        <taxon>Bacteria</taxon>
        <taxon>Bacillati</taxon>
        <taxon>Actinomycetota</taxon>
        <taxon>Actinomycetes</taxon>
        <taxon>Propionibacteriales</taxon>
        <taxon>Kribbellaceae</taxon>
        <taxon>Kribbella</taxon>
    </lineage>
</organism>
<name>A0A4V5UZG7_9ACTN</name>
<dbReference type="AlphaFoldDB" id="A0A4V5UZG7"/>
<evidence type="ECO:0000313" key="2">
    <source>
        <dbReference type="EMBL" id="TKK82803.1"/>
    </source>
</evidence>
<gene>
    <name evidence="2" type="ORF">FDA38_08600</name>
</gene>
<keyword evidence="3" id="KW-1185">Reference proteome</keyword>
<dbReference type="Proteomes" id="UP000305836">
    <property type="component" value="Unassembled WGS sequence"/>
</dbReference>
<reference evidence="2 3" key="1">
    <citation type="submission" date="2019-04" db="EMBL/GenBank/DDBJ databases">
        <title>Kribbella sp. NEAU-THZ 27 nov., a novel actinomycete isolated from soil.</title>
        <authorList>
            <person name="Duan L."/>
        </authorList>
    </citation>
    <scope>NUCLEOTIDE SEQUENCE [LARGE SCALE GENOMIC DNA]</scope>
    <source>
        <strain evidence="3">NEAU-THZ27</strain>
    </source>
</reference>
<dbReference type="InterPro" id="IPR029068">
    <property type="entry name" value="Glyas_Bleomycin-R_OHBP_Dase"/>
</dbReference>
<dbReference type="InterPro" id="IPR037523">
    <property type="entry name" value="VOC_core"/>
</dbReference>
<dbReference type="PROSITE" id="PS51819">
    <property type="entry name" value="VOC"/>
    <property type="match status" value="1"/>
</dbReference>
<dbReference type="InterPro" id="IPR004360">
    <property type="entry name" value="Glyas_Fos-R_dOase_dom"/>
</dbReference>
<feature type="domain" description="VOC" evidence="1">
    <location>
        <begin position="6"/>
        <end position="123"/>
    </location>
</feature>
<dbReference type="Pfam" id="PF00903">
    <property type="entry name" value="Glyoxalase"/>
    <property type="match status" value="1"/>
</dbReference>
<sequence>MPGLDAFSHVSLTVPDAERSAEFYNGVLGTETVFVGEHLVIVARGPVMIAFCDHPEIVGTTFDPARVGLDHVALQVPSRAELEAWETSLLAAGVTCSPIETSPFGSHLNLKDPDNIAIELFAPGRASPEPTQTGGWPS</sequence>
<dbReference type="SUPFAM" id="SSF54593">
    <property type="entry name" value="Glyoxalase/Bleomycin resistance protein/Dihydroxybiphenyl dioxygenase"/>
    <property type="match status" value="1"/>
</dbReference>
<dbReference type="RefSeq" id="WP_137253492.1">
    <property type="nucleotide sequence ID" value="NZ_JBHSPQ010000001.1"/>
</dbReference>
<evidence type="ECO:0000313" key="3">
    <source>
        <dbReference type="Proteomes" id="UP000305836"/>
    </source>
</evidence>
<dbReference type="OrthoDB" id="317332at2"/>
<dbReference type="EMBL" id="SZPZ01000001">
    <property type="protein sequence ID" value="TKK82803.1"/>
    <property type="molecule type" value="Genomic_DNA"/>
</dbReference>
<evidence type="ECO:0000259" key="1">
    <source>
        <dbReference type="PROSITE" id="PS51819"/>
    </source>
</evidence>
<comment type="caution">
    <text evidence="2">The sequence shown here is derived from an EMBL/GenBank/DDBJ whole genome shotgun (WGS) entry which is preliminary data.</text>
</comment>